<dbReference type="SUPFAM" id="SSF57783">
    <property type="entry name" value="Zinc beta-ribbon"/>
    <property type="match status" value="1"/>
</dbReference>
<gene>
    <name evidence="1" type="ORF">LCGC14_0429000</name>
</gene>
<name>A0A0F9T6R3_9ZZZZ</name>
<evidence type="ECO:0000313" key="1">
    <source>
        <dbReference type="EMBL" id="KKN70627.1"/>
    </source>
</evidence>
<comment type="caution">
    <text evidence="1">The sequence shown here is derived from an EMBL/GenBank/DDBJ whole genome shotgun (WGS) entry which is preliminary data.</text>
</comment>
<dbReference type="GO" id="GO:0008270">
    <property type="term" value="F:zinc ion binding"/>
    <property type="evidence" value="ECO:0007669"/>
    <property type="project" value="InterPro"/>
</dbReference>
<dbReference type="EMBL" id="LAZR01000400">
    <property type="protein sequence ID" value="KKN70627.1"/>
    <property type="molecule type" value="Genomic_DNA"/>
</dbReference>
<dbReference type="GO" id="GO:0006260">
    <property type="term" value="P:DNA replication"/>
    <property type="evidence" value="ECO:0007669"/>
    <property type="project" value="InterPro"/>
</dbReference>
<sequence length="297" mass="33823">MPKVKDLPPKNLRPFIFHGLNLDWQEDSEEAAADECPWCGHDHFSINVATTKWYCFRCEAKGNTSAFLLKLWEYSNELTTKYSELQQDRNLLYPNTLMHWGVVFSALTRCWMVPGYNVDGKLRQLYRLVVGSDRSILLPTPTLGHHLHGVNLYSEGKSIVYLCEGPWDAMVLWEILSHTKETERGLQETANPEASMLRDANVLAVPGCTVFNEAWLPLFTDKVVNLMYDNDHPKRHPTTKKRIPATGLKSMQRLSDMLLGAKHPPKEVNCLCWGATDGYDLELPSGYDVRDRLSGAK</sequence>
<dbReference type="InterPro" id="IPR036977">
    <property type="entry name" value="DNA_primase_Znf_CHC2"/>
</dbReference>
<protein>
    <recommendedName>
        <fullName evidence="2">Zinc finger CHC2-type domain-containing protein</fullName>
    </recommendedName>
</protein>
<dbReference type="Gene3D" id="3.90.580.10">
    <property type="entry name" value="Zinc finger, CHC2-type domain"/>
    <property type="match status" value="1"/>
</dbReference>
<organism evidence="1">
    <name type="scientific">marine sediment metagenome</name>
    <dbReference type="NCBI Taxonomy" id="412755"/>
    <lineage>
        <taxon>unclassified sequences</taxon>
        <taxon>metagenomes</taxon>
        <taxon>ecological metagenomes</taxon>
    </lineage>
</organism>
<proteinExistence type="predicted"/>
<accession>A0A0F9T6R3</accession>
<reference evidence="1" key="1">
    <citation type="journal article" date="2015" name="Nature">
        <title>Complex archaea that bridge the gap between prokaryotes and eukaryotes.</title>
        <authorList>
            <person name="Spang A."/>
            <person name="Saw J.H."/>
            <person name="Jorgensen S.L."/>
            <person name="Zaremba-Niedzwiedzka K."/>
            <person name="Martijn J."/>
            <person name="Lind A.E."/>
            <person name="van Eijk R."/>
            <person name="Schleper C."/>
            <person name="Guy L."/>
            <person name="Ettema T.J."/>
        </authorList>
    </citation>
    <scope>NUCLEOTIDE SEQUENCE</scope>
</reference>
<dbReference type="GO" id="GO:0003677">
    <property type="term" value="F:DNA binding"/>
    <property type="evidence" value="ECO:0007669"/>
    <property type="project" value="InterPro"/>
</dbReference>
<evidence type="ECO:0008006" key="2">
    <source>
        <dbReference type="Google" id="ProtNLM"/>
    </source>
</evidence>
<dbReference type="AlphaFoldDB" id="A0A0F9T6R3"/>